<dbReference type="InterPro" id="IPR003439">
    <property type="entry name" value="ABC_transporter-like_ATP-bd"/>
</dbReference>
<dbReference type="EMBL" id="AFNU02000001">
    <property type="protein sequence ID" value="ERJ13660.1"/>
    <property type="molecule type" value="Genomic_DNA"/>
</dbReference>
<sequence length="203" mass="23504">MIQYKNISLEFNNQTLFKHFNLTINRHEKVLLNAPSGSGKTTLMKLVLGFIKPDSGDIIVDGITMTSKTLKEIRSKIAYVSQDVDLYNQRVNELLSNILNYKVNKDLKFDELEMDKLFNVFNINHVRTKMIEELSGGERQRLGLVTALLLKRPILLLDEITSGLDKKMKEKVVSYILSLDQTMLIISHDQLWKEHDQIKVVEW</sequence>
<dbReference type="InterPro" id="IPR003593">
    <property type="entry name" value="AAA+_ATPase"/>
</dbReference>
<evidence type="ECO:0000313" key="6">
    <source>
        <dbReference type="EMBL" id="ERJ13660.1"/>
    </source>
</evidence>
<dbReference type="PANTHER" id="PTHR42734">
    <property type="entry name" value="METAL TRANSPORT SYSTEM ATP-BINDING PROTEIN TM_0124-RELATED"/>
    <property type="match status" value="1"/>
</dbReference>
<dbReference type="InterPro" id="IPR027417">
    <property type="entry name" value="P-loop_NTPase"/>
</dbReference>
<dbReference type="InterPro" id="IPR050153">
    <property type="entry name" value="Metal_Ion_Import_ABC"/>
</dbReference>
<protein>
    <submittedName>
        <fullName evidence="6">ABC-type multidrug transport system protein</fullName>
    </submittedName>
</protein>
<evidence type="ECO:0000259" key="5">
    <source>
        <dbReference type="PROSITE" id="PS50893"/>
    </source>
</evidence>
<dbReference type="OrthoDB" id="9801958at2"/>
<dbReference type="SUPFAM" id="SSF52540">
    <property type="entry name" value="P-loop containing nucleoside triphosphate hydrolases"/>
    <property type="match status" value="1"/>
</dbReference>
<evidence type="ECO:0000256" key="1">
    <source>
        <dbReference type="ARBA" id="ARBA00005417"/>
    </source>
</evidence>
<dbReference type="GO" id="GO:0016887">
    <property type="term" value="F:ATP hydrolysis activity"/>
    <property type="evidence" value="ECO:0007669"/>
    <property type="project" value="InterPro"/>
</dbReference>
<proteinExistence type="inferred from homology"/>
<keyword evidence="4" id="KW-0067">ATP-binding</keyword>
<comment type="caution">
    <text evidence="6">The sequence shown here is derived from an EMBL/GenBank/DDBJ whole genome shotgun (WGS) entry which is preliminary data.</text>
</comment>
<feature type="domain" description="ABC transporter" evidence="5">
    <location>
        <begin position="2"/>
        <end position="203"/>
    </location>
</feature>
<keyword evidence="3" id="KW-0547">Nucleotide-binding</keyword>
<reference evidence="6 7" key="1">
    <citation type="journal article" date="2011" name="J. Bacteriol.">
        <title>Genome sequence of Haloplasma contractile, an unusual contractile bacterium from a deep-sea anoxic brine lake.</title>
        <authorList>
            <person name="Antunes A."/>
            <person name="Alam I."/>
            <person name="El Dorry H."/>
            <person name="Siam R."/>
            <person name="Robertson A."/>
            <person name="Bajic V.B."/>
            <person name="Stingl U."/>
        </authorList>
    </citation>
    <scope>NUCLEOTIDE SEQUENCE [LARGE SCALE GENOMIC DNA]</scope>
    <source>
        <strain evidence="6 7">SSD-17B</strain>
    </source>
</reference>
<dbReference type="GO" id="GO:0005524">
    <property type="term" value="F:ATP binding"/>
    <property type="evidence" value="ECO:0007669"/>
    <property type="project" value="UniProtKB-KW"/>
</dbReference>
<dbReference type="SMART" id="SM00382">
    <property type="entry name" value="AAA"/>
    <property type="match status" value="1"/>
</dbReference>
<organism evidence="6 7">
    <name type="scientific">Haloplasma contractile SSD-17B</name>
    <dbReference type="NCBI Taxonomy" id="1033810"/>
    <lineage>
        <taxon>Bacteria</taxon>
        <taxon>Bacillati</taxon>
        <taxon>Mycoplasmatota</taxon>
        <taxon>Mollicutes</taxon>
        <taxon>Haloplasmatales</taxon>
        <taxon>Haloplasmataceae</taxon>
        <taxon>Haloplasma</taxon>
    </lineage>
</organism>
<keyword evidence="7" id="KW-1185">Reference proteome</keyword>
<dbReference type="Gene3D" id="3.40.50.300">
    <property type="entry name" value="P-loop containing nucleotide triphosphate hydrolases"/>
    <property type="match status" value="1"/>
</dbReference>
<evidence type="ECO:0000256" key="2">
    <source>
        <dbReference type="ARBA" id="ARBA00022448"/>
    </source>
</evidence>
<reference evidence="6 7" key="2">
    <citation type="journal article" date="2013" name="PLoS ONE">
        <title>INDIGO - INtegrated Data Warehouse of MIcrobial GenOmes with Examples from the Red Sea Extremophiles.</title>
        <authorList>
            <person name="Alam I."/>
            <person name="Antunes A."/>
            <person name="Kamau A.A."/>
            <person name="Ba Alawi W."/>
            <person name="Kalkatawi M."/>
            <person name="Stingl U."/>
            <person name="Bajic V.B."/>
        </authorList>
    </citation>
    <scope>NUCLEOTIDE SEQUENCE [LARGE SCALE GENOMIC DNA]</scope>
    <source>
        <strain evidence="6 7">SSD-17B</strain>
    </source>
</reference>
<dbReference type="PROSITE" id="PS00211">
    <property type="entry name" value="ABC_TRANSPORTER_1"/>
    <property type="match status" value="1"/>
</dbReference>
<evidence type="ECO:0000256" key="4">
    <source>
        <dbReference type="ARBA" id="ARBA00022840"/>
    </source>
</evidence>
<keyword evidence="2" id="KW-0813">Transport</keyword>
<comment type="similarity">
    <text evidence="1">Belongs to the ABC transporter superfamily.</text>
</comment>
<dbReference type="RefSeq" id="WP_008826235.1">
    <property type="nucleotide sequence ID" value="NZ_AFNU02000001.1"/>
</dbReference>
<dbReference type="InParanoid" id="U2FLN4"/>
<dbReference type="Proteomes" id="UP000005707">
    <property type="component" value="Unassembled WGS sequence"/>
</dbReference>
<dbReference type="AlphaFoldDB" id="U2FLN4"/>
<gene>
    <name evidence="6" type="primary">pglK</name>
    <name evidence="6" type="ORF">HLPCO_000326</name>
</gene>
<evidence type="ECO:0000256" key="3">
    <source>
        <dbReference type="ARBA" id="ARBA00022741"/>
    </source>
</evidence>
<dbReference type="STRING" id="1033810.HLPCO_000326"/>
<dbReference type="PANTHER" id="PTHR42734:SF17">
    <property type="entry name" value="METAL TRANSPORT SYSTEM ATP-BINDING PROTEIN TM_0124-RELATED"/>
    <property type="match status" value="1"/>
</dbReference>
<dbReference type="eggNOG" id="COG1121">
    <property type="taxonomic scope" value="Bacteria"/>
</dbReference>
<dbReference type="Pfam" id="PF00005">
    <property type="entry name" value="ABC_tran"/>
    <property type="match status" value="1"/>
</dbReference>
<dbReference type="PROSITE" id="PS50893">
    <property type="entry name" value="ABC_TRANSPORTER_2"/>
    <property type="match status" value="1"/>
</dbReference>
<name>U2FLN4_9MOLU</name>
<accession>U2FLN4</accession>
<dbReference type="InterPro" id="IPR017871">
    <property type="entry name" value="ABC_transporter-like_CS"/>
</dbReference>
<evidence type="ECO:0000313" key="7">
    <source>
        <dbReference type="Proteomes" id="UP000005707"/>
    </source>
</evidence>